<keyword evidence="22 24" id="KW-0472">Membrane</keyword>
<comment type="pathway">
    <text evidence="4 24">Energy metabolism; oxidative phosphorylation.</text>
</comment>
<keyword evidence="12 24" id="KW-0812">Transmembrane</keyword>
<protein>
    <recommendedName>
        <fullName evidence="8 24">Cytochrome c oxidase subunit 1</fullName>
        <ecNumber evidence="7 24">7.1.1.9</ecNumber>
    </recommendedName>
</protein>
<comment type="subunit">
    <text evidence="6">Component of the cytochrome c oxidase (complex IV, CIV), a multisubunit enzyme composed of a catalytic core of 3 subunits and several supernumerary subunits. The complex exists as a monomer or a dimer and forms supercomplexes (SCs) in the inner mitochondrial membrane with ubiquinol-cytochrome c oxidoreductase (cytochrome b-c1 complex, complex III, CIII).</text>
</comment>
<evidence type="ECO:0000256" key="21">
    <source>
        <dbReference type="ARBA" id="ARBA00023128"/>
    </source>
</evidence>
<reference evidence="27" key="2">
    <citation type="submission" date="2015-10" db="EMBL/GenBank/DDBJ databases">
        <authorList>
            <person name="Liston A.D."/>
            <person name="Bucker J."/>
            <person name="Prous M."/>
        </authorList>
    </citation>
    <scope>NUCLEOTIDE SEQUENCE</scope>
</reference>
<evidence type="ECO:0000256" key="13">
    <source>
        <dbReference type="ARBA" id="ARBA00022723"/>
    </source>
</evidence>
<feature type="transmembrane region" description="Helical" evidence="25">
    <location>
        <begin position="146"/>
        <end position="169"/>
    </location>
</feature>
<comment type="cofactor">
    <cofactor evidence="1">
        <name>Cu cation</name>
        <dbReference type="ChEBI" id="CHEBI:23378"/>
    </cofactor>
</comment>
<comment type="subcellular location">
    <subcellularLocation>
        <location evidence="3 24">Mitochondrion inner membrane</location>
        <topology evidence="3 24">Multi-pass membrane protein</topology>
    </subcellularLocation>
</comment>
<evidence type="ECO:0000256" key="4">
    <source>
        <dbReference type="ARBA" id="ARBA00004673"/>
    </source>
</evidence>
<evidence type="ECO:0000256" key="12">
    <source>
        <dbReference type="ARBA" id="ARBA00022692"/>
    </source>
</evidence>
<evidence type="ECO:0000256" key="8">
    <source>
        <dbReference type="ARBA" id="ARBA00015947"/>
    </source>
</evidence>
<evidence type="ECO:0000256" key="9">
    <source>
        <dbReference type="ARBA" id="ARBA00022448"/>
    </source>
</evidence>
<evidence type="ECO:0000256" key="10">
    <source>
        <dbReference type="ARBA" id="ARBA00022617"/>
    </source>
</evidence>
<comment type="function">
    <text evidence="24">Component of the cytochrome c oxidase, the last enzyme in the mitochondrial electron transport chain which drives oxidative phosphorylation. The respiratory chain contains 3 multisubunit complexes succinate dehydrogenase (complex II, CII), ubiquinol-cytochrome c oxidoreductase (cytochrome b-c1 complex, complex III, CIII) and cytochrome c oxidase (complex IV, CIV), that cooperate to transfer electrons derived from NADH and succinate to molecular oxygen, creating an electrochemical gradient over the inner membrane that drives transmembrane transport and the ATP synthase. Cytochrome c oxidase is the component of the respiratory chain that catalyzes the reduction of oxygen to water. Electrons originating from reduced cytochrome c in the intermembrane space (IMS) are transferred via the dinuclear copper A center (CU(A)) of subunit 2 and heme A of subunit 1 to the active site in subunit 1, a binuclear center (BNC) formed by heme A3 and copper B (CU(B)). The BNC reduces molecular oxygen to 2 water molecules using 4 electrons from cytochrome c in the IMS and 4 protons from the mitochondrial matrix.</text>
</comment>
<feature type="transmembrane region" description="Helical" evidence="25">
    <location>
        <begin position="12"/>
        <end position="35"/>
    </location>
</feature>
<dbReference type="GO" id="GO:0046872">
    <property type="term" value="F:metal ion binding"/>
    <property type="evidence" value="ECO:0007669"/>
    <property type="project" value="UniProtKB-KW"/>
</dbReference>
<keyword evidence="9 24" id="KW-0813">Transport</keyword>
<evidence type="ECO:0000256" key="7">
    <source>
        <dbReference type="ARBA" id="ARBA00012949"/>
    </source>
</evidence>
<evidence type="ECO:0000256" key="17">
    <source>
        <dbReference type="ARBA" id="ARBA00022982"/>
    </source>
</evidence>
<dbReference type="PROSITE" id="PS50855">
    <property type="entry name" value="COX1"/>
    <property type="match status" value="1"/>
</dbReference>
<evidence type="ECO:0000256" key="11">
    <source>
        <dbReference type="ARBA" id="ARBA00022660"/>
    </source>
</evidence>
<dbReference type="FunFam" id="1.20.210.10:FF:000001">
    <property type="entry name" value="Cytochrome c oxidase subunit 1"/>
    <property type="match status" value="1"/>
</dbReference>
<dbReference type="PROSITE" id="PS00077">
    <property type="entry name" value="COX1_CUB"/>
    <property type="match status" value="1"/>
</dbReference>
<keyword evidence="15" id="KW-0460">Magnesium</keyword>
<feature type="transmembrane region" description="Helical" evidence="25">
    <location>
        <begin position="181"/>
        <end position="208"/>
    </location>
</feature>
<dbReference type="CDD" id="cd01663">
    <property type="entry name" value="Cyt_c_Oxidase_I"/>
    <property type="match status" value="1"/>
</dbReference>
<dbReference type="SUPFAM" id="SSF81442">
    <property type="entry name" value="Cytochrome c oxidase subunit I-like"/>
    <property type="match status" value="1"/>
</dbReference>
<feature type="transmembrane region" description="Helical" evidence="25">
    <location>
        <begin position="268"/>
        <end position="289"/>
    </location>
</feature>
<dbReference type="Pfam" id="PF00115">
    <property type="entry name" value="COX1"/>
    <property type="match status" value="1"/>
</dbReference>
<evidence type="ECO:0000256" key="2">
    <source>
        <dbReference type="ARBA" id="ARBA00001971"/>
    </source>
</evidence>
<feature type="transmembrane region" description="Helical" evidence="25">
    <location>
        <begin position="301"/>
        <end position="323"/>
    </location>
</feature>
<keyword evidence="11 24" id="KW-0679">Respiratory chain</keyword>
<evidence type="ECO:0000256" key="20">
    <source>
        <dbReference type="ARBA" id="ARBA00023008"/>
    </source>
</evidence>
<evidence type="ECO:0000256" key="15">
    <source>
        <dbReference type="ARBA" id="ARBA00022842"/>
    </source>
</evidence>
<dbReference type="GO" id="GO:0004129">
    <property type="term" value="F:cytochrome-c oxidase activity"/>
    <property type="evidence" value="ECO:0007669"/>
    <property type="project" value="UniProtKB-EC"/>
</dbReference>
<keyword evidence="14 24" id="KW-0999">Mitochondrion inner membrane</keyword>
<proteinExistence type="inferred from homology"/>
<dbReference type="PANTHER" id="PTHR10422:SF18">
    <property type="entry name" value="CYTOCHROME C OXIDASE SUBUNIT 1"/>
    <property type="match status" value="1"/>
</dbReference>
<feature type="transmembrane region" description="Helical" evidence="25">
    <location>
        <begin position="375"/>
        <end position="394"/>
    </location>
</feature>
<feature type="transmembrane region" description="Helical" evidence="25">
    <location>
        <begin position="102"/>
        <end position="126"/>
    </location>
</feature>
<evidence type="ECO:0000256" key="5">
    <source>
        <dbReference type="ARBA" id="ARBA00009578"/>
    </source>
</evidence>
<sequence>MNKWLFSTNHKNIGTLYFIFGFWSGMLGLSFSMLIRTELGMPGSMIGDDQIYNVIVTSHAFLMIFFMVMPIMIGGFGNWLIPLMLGAPDMAFPRLNNMSFWFLPPSITLLLASSMVNSGSGTGWTVYPPLSSSISHAGASVDLTIFSLHLAGISSILGAINFISTMINMRIKGMTLERMPLFIWAVLLTALLLLLSLPVLAGAITMLLTDRNLNTSFFDPSGGGDPILYQHLFWFFGHPEVYILIIPAFGMISHIISQESGKKETFGTLGMIYAMLTIGLLGFVVWAHHMFTVGMDVDTRAYFTAATMIIAIPTGIKIFSWLATLYGSQIIFNPSMLWTLGFVFLFTMGGLTGILLSNSSIDIILHDTYYVVAHFHYVLSMGAVFGIMAGFIYWFPLFTGMTMNNVWLKIQFTMMFIGVNLTFFPQHFLGLNGMPRRYSDFPDAFLSWNVISSIGSIISFLSILYFMFIIWESLSSQRQMLFSSHLSTSIEWNQNLPPSDHSYEELPISLI</sequence>
<dbReference type="InterPro" id="IPR000883">
    <property type="entry name" value="Cyt_C_Oxase_1"/>
</dbReference>
<feature type="transmembrane region" description="Helical" evidence="25">
    <location>
        <begin position="55"/>
        <end position="81"/>
    </location>
</feature>
<dbReference type="InterPro" id="IPR033944">
    <property type="entry name" value="Cyt_c_oxase_su1_dom"/>
</dbReference>
<dbReference type="UniPathway" id="UPA00705"/>
<dbReference type="Gene3D" id="1.20.210.10">
    <property type="entry name" value="Cytochrome c oxidase-like, subunit I domain"/>
    <property type="match status" value="1"/>
</dbReference>
<evidence type="ECO:0000259" key="26">
    <source>
        <dbReference type="PROSITE" id="PS50855"/>
    </source>
</evidence>
<keyword evidence="21 24" id="KW-0496">Mitochondrion</keyword>
<accession>A0A0S2Z2L2</accession>
<dbReference type="AlphaFoldDB" id="A0A0S2Z2L2"/>
<gene>
    <name evidence="27" type="primary">COI</name>
</gene>
<comment type="catalytic activity">
    <reaction evidence="23">
        <text>4 Fe(II)-[cytochrome c] + O2 + 8 H(+)(in) = 4 Fe(III)-[cytochrome c] + 2 H2O + 4 H(+)(out)</text>
        <dbReference type="Rhea" id="RHEA:11436"/>
        <dbReference type="Rhea" id="RHEA-COMP:10350"/>
        <dbReference type="Rhea" id="RHEA-COMP:14399"/>
        <dbReference type="ChEBI" id="CHEBI:15377"/>
        <dbReference type="ChEBI" id="CHEBI:15378"/>
        <dbReference type="ChEBI" id="CHEBI:15379"/>
        <dbReference type="ChEBI" id="CHEBI:29033"/>
        <dbReference type="ChEBI" id="CHEBI:29034"/>
        <dbReference type="EC" id="7.1.1.9"/>
    </reaction>
    <physiologicalReaction direction="left-to-right" evidence="23">
        <dbReference type="Rhea" id="RHEA:11437"/>
    </physiologicalReaction>
</comment>
<comment type="cofactor">
    <cofactor evidence="2">
        <name>heme</name>
        <dbReference type="ChEBI" id="CHEBI:30413"/>
    </cofactor>
</comment>
<geneLocation type="mitochondrion" evidence="27"/>
<dbReference type="GO" id="GO:0015990">
    <property type="term" value="P:electron transport coupled proton transport"/>
    <property type="evidence" value="ECO:0007669"/>
    <property type="project" value="TreeGrafter"/>
</dbReference>
<evidence type="ECO:0000313" key="27">
    <source>
        <dbReference type="EMBL" id="ALQ33084.1"/>
    </source>
</evidence>
<feature type="domain" description="Cytochrome oxidase subunit I profile" evidence="26">
    <location>
        <begin position="1"/>
        <end position="510"/>
    </location>
</feature>
<feature type="transmembrane region" description="Helical" evidence="25">
    <location>
        <begin position="406"/>
        <end position="425"/>
    </location>
</feature>
<keyword evidence="17 24" id="KW-0249">Electron transport</keyword>
<evidence type="ECO:0000256" key="25">
    <source>
        <dbReference type="SAM" id="Phobius"/>
    </source>
</evidence>
<comment type="similarity">
    <text evidence="5 24">Belongs to the heme-copper respiratory oxidase family.</text>
</comment>
<organism evidence="27">
    <name type="scientific">Ametastegia equiseti</name>
    <dbReference type="NCBI Taxonomy" id="655806"/>
    <lineage>
        <taxon>Eukaryota</taxon>
        <taxon>Metazoa</taxon>
        <taxon>Ecdysozoa</taxon>
        <taxon>Arthropoda</taxon>
        <taxon>Hexapoda</taxon>
        <taxon>Insecta</taxon>
        <taxon>Pterygota</taxon>
        <taxon>Neoptera</taxon>
        <taxon>Endopterygota</taxon>
        <taxon>Hymenoptera</taxon>
        <taxon>Tenthredinoidea</taxon>
        <taxon>Tenthredinidae</taxon>
        <taxon>Allantinae</taxon>
        <taxon>Ametastegia</taxon>
    </lineage>
</organism>
<feature type="transmembrane region" description="Helical" evidence="25">
    <location>
        <begin position="335"/>
        <end position="355"/>
    </location>
</feature>
<dbReference type="InterPro" id="IPR023616">
    <property type="entry name" value="Cyt_c_oxase-like_su1_dom"/>
</dbReference>
<dbReference type="PANTHER" id="PTHR10422">
    <property type="entry name" value="CYTOCHROME C OXIDASE SUBUNIT 1"/>
    <property type="match status" value="1"/>
</dbReference>
<keyword evidence="10 24" id="KW-0349">Heme</keyword>
<feature type="transmembrane region" description="Helical" evidence="25">
    <location>
        <begin position="445"/>
        <end position="471"/>
    </location>
</feature>
<name>A0A0S2Z2L2_9HYME</name>
<reference evidence="27" key="1">
    <citation type="journal article" date="2015" name="Biodivers Data J">
        <title>The larva and prepupa of Eupareophora exarmata (Thomson, 1871) (Hymenoptera, Tenthredinidae).</title>
        <authorList>
            <person name="Liston A.D."/>
            <person name="Prous M."/>
            <person name="Bucker J."/>
        </authorList>
    </citation>
    <scope>NUCLEOTIDE SEQUENCE</scope>
</reference>
<dbReference type="InterPro" id="IPR023615">
    <property type="entry name" value="Cyt_c_Oxase_su1_BS"/>
</dbReference>
<evidence type="ECO:0000256" key="19">
    <source>
        <dbReference type="ARBA" id="ARBA00023004"/>
    </source>
</evidence>
<keyword evidence="16" id="KW-1278">Translocase</keyword>
<keyword evidence="20 24" id="KW-0186">Copper</keyword>
<evidence type="ECO:0000256" key="22">
    <source>
        <dbReference type="ARBA" id="ARBA00023136"/>
    </source>
</evidence>
<dbReference type="InterPro" id="IPR036927">
    <property type="entry name" value="Cyt_c_oxase-like_su1_sf"/>
</dbReference>
<evidence type="ECO:0000256" key="14">
    <source>
        <dbReference type="ARBA" id="ARBA00022792"/>
    </source>
</evidence>
<evidence type="ECO:0000256" key="16">
    <source>
        <dbReference type="ARBA" id="ARBA00022967"/>
    </source>
</evidence>
<evidence type="ECO:0000256" key="3">
    <source>
        <dbReference type="ARBA" id="ARBA00004448"/>
    </source>
</evidence>
<dbReference type="EC" id="7.1.1.9" evidence="7 24"/>
<keyword evidence="18 25" id="KW-1133">Transmembrane helix</keyword>
<keyword evidence="19 24" id="KW-0408">Iron</keyword>
<evidence type="ECO:0000256" key="24">
    <source>
        <dbReference type="RuleBase" id="RU000369"/>
    </source>
</evidence>
<evidence type="ECO:0000256" key="23">
    <source>
        <dbReference type="ARBA" id="ARBA00049512"/>
    </source>
</evidence>
<dbReference type="PRINTS" id="PR01165">
    <property type="entry name" value="CYCOXIDASEI"/>
</dbReference>
<dbReference type="GO" id="GO:0045277">
    <property type="term" value="C:respiratory chain complex IV"/>
    <property type="evidence" value="ECO:0007669"/>
    <property type="project" value="InterPro"/>
</dbReference>
<dbReference type="GO" id="GO:0020037">
    <property type="term" value="F:heme binding"/>
    <property type="evidence" value="ECO:0007669"/>
    <property type="project" value="InterPro"/>
</dbReference>
<dbReference type="GO" id="GO:0006123">
    <property type="term" value="P:mitochondrial electron transport, cytochrome c to oxygen"/>
    <property type="evidence" value="ECO:0007669"/>
    <property type="project" value="TreeGrafter"/>
</dbReference>
<keyword evidence="13 24" id="KW-0479">Metal-binding</keyword>
<dbReference type="GO" id="GO:0005743">
    <property type="term" value="C:mitochondrial inner membrane"/>
    <property type="evidence" value="ECO:0007669"/>
    <property type="project" value="UniProtKB-SubCell"/>
</dbReference>
<evidence type="ECO:0000256" key="18">
    <source>
        <dbReference type="ARBA" id="ARBA00022989"/>
    </source>
</evidence>
<evidence type="ECO:0000256" key="6">
    <source>
        <dbReference type="ARBA" id="ARBA00011164"/>
    </source>
</evidence>
<dbReference type="EMBL" id="KT964155">
    <property type="protein sequence ID" value="ALQ33084.1"/>
    <property type="molecule type" value="Genomic_DNA"/>
</dbReference>
<feature type="transmembrane region" description="Helical" evidence="25">
    <location>
        <begin position="228"/>
        <end position="256"/>
    </location>
</feature>
<evidence type="ECO:0000256" key="1">
    <source>
        <dbReference type="ARBA" id="ARBA00001935"/>
    </source>
</evidence>